<dbReference type="InterPro" id="IPR017867">
    <property type="entry name" value="Tyr_phospatase_low_mol_wt"/>
</dbReference>
<dbReference type="GO" id="GO:0003993">
    <property type="term" value="F:acid phosphatase activity"/>
    <property type="evidence" value="ECO:0007669"/>
    <property type="project" value="UniProtKB-EC"/>
</dbReference>
<dbReference type="Pfam" id="PF01451">
    <property type="entry name" value="LMWPc"/>
    <property type="match status" value="1"/>
</dbReference>
<sequence>MTQGEKISVAFVCLGNICRSPMAEAVFRHTVKSKGLEDRFSKIDSFGTGGWHTGETPDRRSVSTCRSHGVPVDHRAKQIKPAHFNEFDYILCMDDMNLRNLRRMQPKESKARVELFGNWNKSNGKFETIVDDPYYGGVDGFEHNFRQITHFCESFLDSEL</sequence>
<gene>
    <name evidence="10" type="ORF">ZYGR_0I07020</name>
</gene>
<comment type="caution">
    <text evidence="10">The sequence shown here is derived from an EMBL/GenBank/DDBJ whole genome shotgun (WGS) entry which is preliminary data.</text>
</comment>
<evidence type="ECO:0000259" key="9">
    <source>
        <dbReference type="SMART" id="SM00226"/>
    </source>
</evidence>
<evidence type="ECO:0000256" key="3">
    <source>
        <dbReference type="ARBA" id="ARBA00011063"/>
    </source>
</evidence>
<dbReference type="InterPro" id="IPR050438">
    <property type="entry name" value="LMW_PTPase"/>
</dbReference>
<comment type="catalytic activity">
    <reaction evidence="1">
        <text>a phosphate monoester + H2O = an alcohol + phosphate</text>
        <dbReference type="Rhea" id="RHEA:15017"/>
        <dbReference type="ChEBI" id="CHEBI:15377"/>
        <dbReference type="ChEBI" id="CHEBI:30879"/>
        <dbReference type="ChEBI" id="CHEBI:43474"/>
        <dbReference type="ChEBI" id="CHEBI:67140"/>
        <dbReference type="EC" id="3.1.3.2"/>
    </reaction>
</comment>
<protein>
    <recommendedName>
        <fullName evidence="9">Phosphotyrosine protein phosphatase I domain-containing protein</fullName>
    </recommendedName>
</protein>
<dbReference type="CDD" id="cd16343">
    <property type="entry name" value="LMWPTP"/>
    <property type="match status" value="1"/>
</dbReference>
<dbReference type="PANTHER" id="PTHR11717">
    <property type="entry name" value="LOW MOLECULAR WEIGHT PROTEIN TYROSINE PHOSPHATASE"/>
    <property type="match status" value="1"/>
</dbReference>
<evidence type="ECO:0000313" key="11">
    <source>
        <dbReference type="Proteomes" id="UP000187013"/>
    </source>
</evidence>
<comment type="subcellular location">
    <subcellularLocation>
        <location evidence="2">Cytoplasm</location>
    </subcellularLocation>
</comment>
<evidence type="ECO:0000256" key="7">
    <source>
        <dbReference type="ARBA" id="ARBA00051722"/>
    </source>
</evidence>
<evidence type="ECO:0000256" key="8">
    <source>
        <dbReference type="PIRSR" id="PIRSR617867-1"/>
    </source>
</evidence>
<feature type="active site" description="Proton donor" evidence="8">
    <location>
        <position position="132"/>
    </location>
</feature>
<dbReference type="GO" id="GO:0004726">
    <property type="term" value="F:non-membrane spanning protein tyrosine phosphatase activity"/>
    <property type="evidence" value="ECO:0007669"/>
    <property type="project" value="InterPro"/>
</dbReference>
<feature type="active site" evidence="8">
    <location>
        <position position="19"/>
    </location>
</feature>
<dbReference type="InterPro" id="IPR002115">
    <property type="entry name" value="Tyr_Pase_low_mol_wt_mml"/>
</dbReference>
<dbReference type="PRINTS" id="PR00720">
    <property type="entry name" value="MAMMALPTPASE"/>
</dbReference>
<keyword evidence="6" id="KW-0904">Protein phosphatase</keyword>
<keyword evidence="5" id="KW-0378">Hydrolase</keyword>
<dbReference type="SUPFAM" id="SSF52788">
    <property type="entry name" value="Phosphotyrosine protein phosphatases I"/>
    <property type="match status" value="1"/>
</dbReference>
<organism evidence="10 11">
    <name type="scientific">Zygosaccharomyces rouxii</name>
    <dbReference type="NCBI Taxonomy" id="4956"/>
    <lineage>
        <taxon>Eukaryota</taxon>
        <taxon>Fungi</taxon>
        <taxon>Dikarya</taxon>
        <taxon>Ascomycota</taxon>
        <taxon>Saccharomycotina</taxon>
        <taxon>Saccharomycetes</taxon>
        <taxon>Saccharomycetales</taxon>
        <taxon>Saccharomycetaceae</taxon>
        <taxon>Zygosaccharomyces</taxon>
    </lineage>
</organism>
<evidence type="ECO:0000256" key="6">
    <source>
        <dbReference type="ARBA" id="ARBA00022912"/>
    </source>
</evidence>
<name>A0A1Q2ZY82_ZYGRO</name>
<dbReference type="FunFam" id="3.40.50.2300:FF:000105">
    <property type="entry name" value="Low molecular weight phosphotyrosine protein"/>
    <property type="match status" value="1"/>
</dbReference>
<feature type="active site" description="Nucleophile" evidence="8">
    <location>
        <position position="13"/>
    </location>
</feature>
<dbReference type="AlphaFoldDB" id="A0A1Q2ZY82"/>
<dbReference type="PANTHER" id="PTHR11717:SF7">
    <property type="entry name" value="LOW MOLECULAR WEIGHT PHOSPHOTYROSINE PROTEIN PHOSPHATASE"/>
    <property type="match status" value="1"/>
</dbReference>
<dbReference type="SMART" id="SM00226">
    <property type="entry name" value="LMWPc"/>
    <property type="match status" value="1"/>
</dbReference>
<reference evidence="10 11" key="1">
    <citation type="submission" date="2016-08" db="EMBL/GenBank/DDBJ databases">
        <title>Draft genome sequence of allopolyploid Zygosaccharomyces rouxii.</title>
        <authorList>
            <person name="Watanabe J."/>
            <person name="Uehara K."/>
            <person name="Mogi Y."/>
            <person name="Tsukioka Y."/>
        </authorList>
    </citation>
    <scope>NUCLEOTIDE SEQUENCE [LARGE SCALE GENOMIC DNA]</scope>
    <source>
        <strain evidence="10 11">NBRC 110957</strain>
    </source>
</reference>
<dbReference type="PRINTS" id="PR00719">
    <property type="entry name" value="LMWPTPASE"/>
</dbReference>
<evidence type="ECO:0000256" key="2">
    <source>
        <dbReference type="ARBA" id="ARBA00004496"/>
    </source>
</evidence>
<dbReference type="InterPro" id="IPR036196">
    <property type="entry name" value="Ptyr_pPase_sf"/>
</dbReference>
<dbReference type="eggNOG" id="KOG3217">
    <property type="taxonomic scope" value="Eukaryota"/>
</dbReference>
<evidence type="ECO:0000256" key="5">
    <source>
        <dbReference type="ARBA" id="ARBA00022801"/>
    </source>
</evidence>
<evidence type="ECO:0000256" key="1">
    <source>
        <dbReference type="ARBA" id="ARBA00000032"/>
    </source>
</evidence>
<comment type="catalytic activity">
    <reaction evidence="7">
        <text>O-phospho-L-tyrosyl-[protein] + H2O = L-tyrosyl-[protein] + phosphate</text>
        <dbReference type="Rhea" id="RHEA:10684"/>
        <dbReference type="Rhea" id="RHEA-COMP:10136"/>
        <dbReference type="Rhea" id="RHEA-COMP:20101"/>
        <dbReference type="ChEBI" id="CHEBI:15377"/>
        <dbReference type="ChEBI" id="CHEBI:43474"/>
        <dbReference type="ChEBI" id="CHEBI:46858"/>
        <dbReference type="ChEBI" id="CHEBI:61978"/>
        <dbReference type="EC" id="3.1.3.48"/>
    </reaction>
</comment>
<feature type="domain" description="Phosphotyrosine protein phosphatase I" evidence="9">
    <location>
        <begin position="7"/>
        <end position="158"/>
    </location>
</feature>
<dbReference type="Proteomes" id="UP000187013">
    <property type="component" value="Unassembled WGS sequence"/>
</dbReference>
<evidence type="ECO:0000313" key="10">
    <source>
        <dbReference type="EMBL" id="GAV48405.1"/>
    </source>
</evidence>
<dbReference type="GO" id="GO:0005737">
    <property type="term" value="C:cytoplasm"/>
    <property type="evidence" value="ECO:0007669"/>
    <property type="project" value="UniProtKB-SubCell"/>
</dbReference>
<evidence type="ECO:0000256" key="4">
    <source>
        <dbReference type="ARBA" id="ARBA00022490"/>
    </source>
</evidence>
<dbReference type="InterPro" id="IPR023485">
    <property type="entry name" value="Ptyr_pPase"/>
</dbReference>
<dbReference type="OrthoDB" id="3388at2759"/>
<proteinExistence type="inferred from homology"/>
<comment type="similarity">
    <text evidence="3">Belongs to the low molecular weight phosphotyrosine protein phosphatase family.</text>
</comment>
<dbReference type="EMBL" id="BDGX01000009">
    <property type="protein sequence ID" value="GAV48405.1"/>
    <property type="molecule type" value="Genomic_DNA"/>
</dbReference>
<dbReference type="Gene3D" id="3.40.50.2300">
    <property type="match status" value="1"/>
</dbReference>
<keyword evidence="4" id="KW-0963">Cytoplasm</keyword>
<accession>A0A1Q2ZY82</accession>